<reference evidence="7 8" key="1">
    <citation type="submission" date="2022-12" db="EMBL/GenBank/DDBJ databases">
        <title>Dasania phycosphaerae sp. nov., isolated from particulate material of the south coast of Korea.</title>
        <authorList>
            <person name="Jiang Y."/>
        </authorList>
    </citation>
    <scope>NUCLEOTIDE SEQUENCE [LARGE SCALE GENOMIC DNA]</scope>
    <source>
        <strain evidence="7 8">GY-19</strain>
    </source>
</reference>
<evidence type="ECO:0000256" key="4">
    <source>
        <dbReference type="ARBA" id="ARBA00022967"/>
    </source>
</evidence>
<evidence type="ECO:0000259" key="6">
    <source>
        <dbReference type="PROSITE" id="PS50893"/>
    </source>
</evidence>
<dbReference type="GO" id="GO:0005524">
    <property type="term" value="F:ATP binding"/>
    <property type="evidence" value="ECO:0007669"/>
    <property type="project" value="UniProtKB-KW"/>
</dbReference>
<dbReference type="InterPro" id="IPR027417">
    <property type="entry name" value="P-loop_NTPase"/>
</dbReference>
<dbReference type="InterPro" id="IPR003593">
    <property type="entry name" value="AAA+_ATPase"/>
</dbReference>
<dbReference type="RefSeq" id="WP_258332071.1">
    <property type="nucleotide sequence ID" value="NZ_JAPTGG010000009.1"/>
</dbReference>
<dbReference type="GO" id="GO:0016887">
    <property type="term" value="F:ATP hydrolysis activity"/>
    <property type="evidence" value="ECO:0007669"/>
    <property type="project" value="InterPro"/>
</dbReference>
<dbReference type="AlphaFoldDB" id="A0A9J6RP06"/>
<keyword evidence="2" id="KW-0547">Nucleotide-binding</keyword>
<evidence type="ECO:0000256" key="3">
    <source>
        <dbReference type="ARBA" id="ARBA00022840"/>
    </source>
</evidence>
<dbReference type="SMART" id="SM00382">
    <property type="entry name" value="AAA"/>
    <property type="match status" value="1"/>
</dbReference>
<keyword evidence="4" id="KW-1278">Translocase</keyword>
<feature type="domain" description="ABC transporter" evidence="6">
    <location>
        <begin position="3"/>
        <end position="242"/>
    </location>
</feature>
<organism evidence="7 8">
    <name type="scientific">Dasania phycosphaerae</name>
    <dbReference type="NCBI Taxonomy" id="2950436"/>
    <lineage>
        <taxon>Bacteria</taxon>
        <taxon>Pseudomonadati</taxon>
        <taxon>Pseudomonadota</taxon>
        <taxon>Gammaproteobacteria</taxon>
        <taxon>Cellvibrionales</taxon>
        <taxon>Spongiibacteraceae</taxon>
        <taxon>Dasania</taxon>
    </lineage>
</organism>
<accession>A0A9J6RP06</accession>
<dbReference type="PROSITE" id="PS00211">
    <property type="entry name" value="ABC_TRANSPORTER_1"/>
    <property type="match status" value="1"/>
</dbReference>
<dbReference type="Proteomes" id="UP001069090">
    <property type="component" value="Unassembled WGS sequence"/>
</dbReference>
<comment type="function">
    <text evidence="5">Part of the ABC transporter complex HmuTUV involved in hemin import. Responsible for energy coupling to the transport system.</text>
</comment>
<proteinExistence type="predicted"/>
<dbReference type="PANTHER" id="PTHR42794">
    <property type="entry name" value="HEMIN IMPORT ATP-BINDING PROTEIN HMUV"/>
    <property type="match status" value="1"/>
</dbReference>
<dbReference type="InterPro" id="IPR003439">
    <property type="entry name" value="ABC_transporter-like_ATP-bd"/>
</dbReference>
<evidence type="ECO:0000256" key="5">
    <source>
        <dbReference type="ARBA" id="ARBA00037066"/>
    </source>
</evidence>
<keyword evidence="3 7" id="KW-0067">ATP-binding</keyword>
<dbReference type="EMBL" id="JAPTGG010000009">
    <property type="protein sequence ID" value="MCZ0865920.1"/>
    <property type="molecule type" value="Genomic_DNA"/>
</dbReference>
<dbReference type="PANTHER" id="PTHR42794:SF1">
    <property type="entry name" value="HEMIN IMPORT ATP-BINDING PROTEIN HMUV"/>
    <property type="match status" value="1"/>
</dbReference>
<sequence length="243" mass="27123">MDIKVSGLKVKYPRTSGYALEIDSLEIQQGTFLAVIGESGSGKTTFLKALSGQIKCYTGSIDIKIKDEMNNRDLSASKHSSLIYQGDALCDTFNVLENVLIGRLNHQSLIRKIFMRYSNHDIDVALEAIRKVGMEKYVFRKASELSGGQRQRVSIARAIVQEKPILLADEPIASLDPINADRIIQLLSDLAHCENMTVIVNLHQMNLVNKYFNNILGLKNGKIQCCSKYGDFNQAGMVEKFYG</sequence>
<evidence type="ECO:0000313" key="8">
    <source>
        <dbReference type="Proteomes" id="UP001069090"/>
    </source>
</evidence>
<dbReference type="Gene3D" id="3.40.50.300">
    <property type="entry name" value="P-loop containing nucleotide triphosphate hydrolases"/>
    <property type="match status" value="1"/>
</dbReference>
<evidence type="ECO:0000256" key="1">
    <source>
        <dbReference type="ARBA" id="ARBA00022448"/>
    </source>
</evidence>
<gene>
    <name evidence="7" type="ORF">O0V09_11955</name>
</gene>
<dbReference type="Pfam" id="PF00005">
    <property type="entry name" value="ABC_tran"/>
    <property type="match status" value="1"/>
</dbReference>
<protein>
    <submittedName>
        <fullName evidence="7">ATP-binding cassette domain-containing protein</fullName>
    </submittedName>
</protein>
<name>A0A9J6RP06_9GAMM</name>
<dbReference type="InterPro" id="IPR017871">
    <property type="entry name" value="ABC_transporter-like_CS"/>
</dbReference>
<evidence type="ECO:0000313" key="7">
    <source>
        <dbReference type="EMBL" id="MCZ0865920.1"/>
    </source>
</evidence>
<dbReference type="SUPFAM" id="SSF52540">
    <property type="entry name" value="P-loop containing nucleoside triphosphate hydrolases"/>
    <property type="match status" value="1"/>
</dbReference>
<keyword evidence="8" id="KW-1185">Reference proteome</keyword>
<comment type="caution">
    <text evidence="7">The sequence shown here is derived from an EMBL/GenBank/DDBJ whole genome shotgun (WGS) entry which is preliminary data.</text>
</comment>
<evidence type="ECO:0000256" key="2">
    <source>
        <dbReference type="ARBA" id="ARBA00022741"/>
    </source>
</evidence>
<dbReference type="PROSITE" id="PS50893">
    <property type="entry name" value="ABC_TRANSPORTER_2"/>
    <property type="match status" value="1"/>
</dbReference>
<keyword evidence="1" id="KW-0813">Transport</keyword>